<name>A0A0M0JMK6_9EUKA</name>
<evidence type="ECO:0000313" key="4">
    <source>
        <dbReference type="Proteomes" id="UP000037460"/>
    </source>
</evidence>
<accession>A0A0M0JMK6</accession>
<evidence type="ECO:0000313" key="3">
    <source>
        <dbReference type="EMBL" id="KOO27816.1"/>
    </source>
</evidence>
<organism evidence="3 4">
    <name type="scientific">Chrysochromulina tobinii</name>
    <dbReference type="NCBI Taxonomy" id="1460289"/>
    <lineage>
        <taxon>Eukaryota</taxon>
        <taxon>Haptista</taxon>
        <taxon>Haptophyta</taxon>
        <taxon>Prymnesiophyceae</taxon>
        <taxon>Prymnesiales</taxon>
        <taxon>Chrysochromulinaceae</taxon>
        <taxon>Chrysochromulina</taxon>
    </lineage>
</organism>
<evidence type="ECO:0008006" key="5">
    <source>
        <dbReference type="Google" id="ProtNLM"/>
    </source>
</evidence>
<comment type="caution">
    <text evidence="3">The sequence shown here is derived from an EMBL/GenBank/DDBJ whole genome shotgun (WGS) entry which is preliminary data.</text>
</comment>
<keyword evidence="1" id="KW-0175">Coiled coil</keyword>
<dbReference type="EMBL" id="JWZX01002660">
    <property type="protein sequence ID" value="KOO27816.1"/>
    <property type="molecule type" value="Genomic_DNA"/>
</dbReference>
<keyword evidence="4" id="KW-1185">Reference proteome</keyword>
<feature type="region of interest" description="Disordered" evidence="2">
    <location>
        <begin position="36"/>
        <end position="58"/>
    </location>
</feature>
<gene>
    <name evidence="3" type="ORF">Ctob_009039</name>
</gene>
<dbReference type="Proteomes" id="UP000037460">
    <property type="component" value="Unassembled WGS sequence"/>
</dbReference>
<proteinExistence type="predicted"/>
<sequence length="353" mass="40185">MDPTRPWRVGMVKTRHDVVVAKAIVTGEKHAPVVWRPPGKSEGQAVTDHRHLHGPPVPPSTDAVRNLRNETDLAALLAAAHVQLGEQRQHAALAAEEARNRLTMLRAEHASELLQLGSALELERRAREAAEQREVALTAKFADTREGRVDEYHKRAMRRMLRSELSRAWSQWLAVYEQKLYARVIARRTQAALFHVKPTVRAAFALWRTLREAMRARQAGKGLKELSRELEDLQGEIAEARAETNEVRAEGLAKVGALQKQLAALQAELEAKERALAEREHAEKAERVTIISDQASHRFKFGGLVRGWTTWVTKHREYQDKAAKAKMLRYVRQRLMKPELADPFILWKECVHL</sequence>
<protein>
    <recommendedName>
        <fullName evidence="5">Centrosomal protein POC5</fullName>
    </recommendedName>
</protein>
<evidence type="ECO:0000256" key="2">
    <source>
        <dbReference type="SAM" id="MobiDB-lite"/>
    </source>
</evidence>
<evidence type="ECO:0000256" key="1">
    <source>
        <dbReference type="SAM" id="Coils"/>
    </source>
</evidence>
<dbReference type="AlphaFoldDB" id="A0A0M0JMK6"/>
<reference evidence="4" key="1">
    <citation type="journal article" date="2015" name="PLoS Genet.">
        <title>Genome Sequence and Transcriptome Analyses of Chrysochromulina tobin: Metabolic Tools for Enhanced Algal Fitness in the Prominent Order Prymnesiales (Haptophyceae).</title>
        <authorList>
            <person name="Hovde B.T."/>
            <person name="Deodato C.R."/>
            <person name="Hunsperger H.M."/>
            <person name="Ryken S.A."/>
            <person name="Yost W."/>
            <person name="Jha R.K."/>
            <person name="Patterson J."/>
            <person name="Monnat R.J. Jr."/>
            <person name="Barlow S.B."/>
            <person name="Starkenburg S.R."/>
            <person name="Cattolico R.A."/>
        </authorList>
    </citation>
    <scope>NUCLEOTIDE SEQUENCE</scope>
    <source>
        <strain evidence="4">CCMP291</strain>
    </source>
</reference>
<feature type="coiled-coil region" evidence="1">
    <location>
        <begin position="216"/>
        <end position="285"/>
    </location>
</feature>